<evidence type="ECO:0008006" key="5">
    <source>
        <dbReference type="Google" id="ProtNLM"/>
    </source>
</evidence>
<organism evidence="3 4">
    <name type="scientific">Rheinheimera tilapiae</name>
    <dbReference type="NCBI Taxonomy" id="875043"/>
    <lineage>
        <taxon>Bacteria</taxon>
        <taxon>Pseudomonadati</taxon>
        <taxon>Pseudomonadota</taxon>
        <taxon>Gammaproteobacteria</taxon>
        <taxon>Chromatiales</taxon>
        <taxon>Chromatiaceae</taxon>
        <taxon>Rheinheimera</taxon>
    </lineage>
</organism>
<feature type="transmembrane region" description="Helical" evidence="1">
    <location>
        <begin position="695"/>
        <end position="712"/>
    </location>
</feature>
<keyword evidence="1" id="KW-1133">Transmembrane helix</keyword>
<dbReference type="EMBL" id="JBHLXP010000011">
    <property type="protein sequence ID" value="MFC0050804.1"/>
    <property type="molecule type" value="Genomic_DNA"/>
</dbReference>
<protein>
    <recommendedName>
        <fullName evidence="5">Tetratricopeptide repeat protein</fullName>
    </recommendedName>
</protein>
<evidence type="ECO:0000256" key="1">
    <source>
        <dbReference type="SAM" id="Phobius"/>
    </source>
</evidence>
<keyword evidence="2" id="KW-0732">Signal</keyword>
<dbReference type="Proteomes" id="UP001589813">
    <property type="component" value="Unassembled WGS sequence"/>
</dbReference>
<sequence length="724" mass="80166">MTHIRFSALASVVLLSLSSAPVYSCGPDFPLQLLSERGTHLQNLPEPEFAVLVTQLASLPASWPVPEKAFHSQYDYQADRLVSATEQAEQQLLPADDAKLVAAMRQQPDAAAALKAGKDLSEELRLYTAGAVAFAQDPKAAAALFQQVLALPAAAQSQRRSWALYSLARLQAPNDPAQAIQLWQQLRAEVNKGLADPLQLAVASLGEEARLHLAEQQWHAAIGLYATQAHYDASGYASLLQLSRQLLAKPDAELQPLLTQPAVSRLLSLYLFSQLSGLQYSAPQQLTRLLQLLQQTPDIQLANALELAAVSYQQGQYDNAATLLQQATDSPLKWWLSAKLALRSNDLAAAASAYAKASKAFPTELPAPAKAPEYQYDEAFSRQISRKQLQTQCRVEAEAGVLALQRGEYLQAMRLLYQAGSEFWQDTAYIAERVLTTAELQKFVDTEVPAGTPKAQSQWSWFGDTEPNTLLRQLLARRLLREGQTDTAQRYFVEPQLQQLAQQYQVLMQQSQAGALQNTLENIGIRLQLDLGQLARADALFELARLTRQHGLELLGYEGAPDYQVFYGQFEFYADSTPPLWPIPAAEQQRLTQTAAMPDKRFHYRYVAADLAAQSADLWPQNSQAYAASLCAATTWLINREPEIAQQYYQRYLQHGAYVPWGADFGIRCPQPDAKSAANRLQANFTAGLPRQRDLAIGGAVMLLTVAGWWVWRRRSKGSGLSSN</sequence>
<keyword evidence="1" id="KW-0812">Transmembrane</keyword>
<evidence type="ECO:0000313" key="3">
    <source>
        <dbReference type="EMBL" id="MFC0050804.1"/>
    </source>
</evidence>
<reference evidence="3 4" key="1">
    <citation type="submission" date="2024-09" db="EMBL/GenBank/DDBJ databases">
        <authorList>
            <person name="Sun Q."/>
            <person name="Mori K."/>
        </authorList>
    </citation>
    <scope>NUCLEOTIDE SEQUENCE [LARGE SCALE GENOMIC DNA]</scope>
    <source>
        <strain evidence="3 4">KCTC 23315</strain>
    </source>
</reference>
<name>A0ABV6BIV1_9GAMM</name>
<feature type="signal peptide" evidence="2">
    <location>
        <begin position="1"/>
        <end position="24"/>
    </location>
</feature>
<accession>A0ABV6BIV1</accession>
<evidence type="ECO:0000313" key="4">
    <source>
        <dbReference type="Proteomes" id="UP001589813"/>
    </source>
</evidence>
<comment type="caution">
    <text evidence="3">The sequence shown here is derived from an EMBL/GenBank/DDBJ whole genome shotgun (WGS) entry which is preliminary data.</text>
</comment>
<gene>
    <name evidence="3" type="ORF">ACFFJP_21180</name>
</gene>
<proteinExistence type="predicted"/>
<keyword evidence="1" id="KW-0472">Membrane</keyword>
<feature type="chain" id="PRO_5045218805" description="Tetratricopeptide repeat protein" evidence="2">
    <location>
        <begin position="25"/>
        <end position="724"/>
    </location>
</feature>
<dbReference type="RefSeq" id="WP_377249104.1">
    <property type="nucleotide sequence ID" value="NZ_JBHLXP010000011.1"/>
</dbReference>
<keyword evidence="4" id="KW-1185">Reference proteome</keyword>
<evidence type="ECO:0000256" key="2">
    <source>
        <dbReference type="SAM" id="SignalP"/>
    </source>
</evidence>